<dbReference type="Gene3D" id="3.40.462.20">
    <property type="match status" value="1"/>
</dbReference>
<dbReference type="PANTHER" id="PTHR42973:SF39">
    <property type="entry name" value="FAD-BINDING PCMH-TYPE DOMAIN-CONTAINING PROTEIN"/>
    <property type="match status" value="1"/>
</dbReference>
<organism evidence="7 8">
    <name type="scientific">Actinoalloteichus fjordicus</name>
    <dbReference type="NCBI Taxonomy" id="1612552"/>
    <lineage>
        <taxon>Bacteria</taxon>
        <taxon>Bacillati</taxon>
        <taxon>Actinomycetota</taxon>
        <taxon>Actinomycetes</taxon>
        <taxon>Pseudonocardiales</taxon>
        <taxon>Pseudonocardiaceae</taxon>
        <taxon>Actinoalloteichus</taxon>
    </lineage>
</organism>
<dbReference type="Pfam" id="PF01565">
    <property type="entry name" value="FAD_binding_4"/>
    <property type="match status" value="1"/>
</dbReference>
<dbReference type="PROSITE" id="PS51387">
    <property type="entry name" value="FAD_PCMH"/>
    <property type="match status" value="1"/>
</dbReference>
<dbReference type="InterPro" id="IPR016169">
    <property type="entry name" value="FAD-bd_PCMH_sub2"/>
</dbReference>
<accession>A0AAC9PU05</accession>
<protein>
    <submittedName>
        <fullName evidence="7">FAD/FMN-dependent dehydrogenase</fullName>
    </submittedName>
</protein>
<keyword evidence="8" id="KW-1185">Reference proteome</keyword>
<proteinExistence type="inferred from homology"/>
<dbReference type="AlphaFoldDB" id="A0AAC9PU05"/>
<dbReference type="Proteomes" id="UP000185511">
    <property type="component" value="Chromosome"/>
</dbReference>
<keyword evidence="4" id="KW-0274">FAD</keyword>
<dbReference type="InterPro" id="IPR006094">
    <property type="entry name" value="Oxid_FAD_bind_N"/>
</dbReference>
<name>A0AAC9PU05_9PSEU</name>
<comment type="cofactor">
    <cofactor evidence="1">
        <name>FAD</name>
        <dbReference type="ChEBI" id="CHEBI:57692"/>
    </cofactor>
</comment>
<dbReference type="KEGG" id="acad:UA74_23350"/>
<dbReference type="Gene3D" id="3.30.43.10">
    <property type="entry name" value="Uridine Diphospho-n-acetylenolpyruvylglucosamine Reductase, domain 2"/>
    <property type="match status" value="1"/>
</dbReference>
<dbReference type="GO" id="GO:0071949">
    <property type="term" value="F:FAD binding"/>
    <property type="evidence" value="ECO:0007669"/>
    <property type="project" value="InterPro"/>
</dbReference>
<dbReference type="InterPro" id="IPR016167">
    <property type="entry name" value="FAD-bd_PCMH_sub1"/>
</dbReference>
<evidence type="ECO:0000256" key="4">
    <source>
        <dbReference type="ARBA" id="ARBA00022827"/>
    </source>
</evidence>
<evidence type="ECO:0000313" key="8">
    <source>
        <dbReference type="Proteomes" id="UP000185511"/>
    </source>
</evidence>
<evidence type="ECO:0000256" key="5">
    <source>
        <dbReference type="ARBA" id="ARBA00023002"/>
    </source>
</evidence>
<sequence>MSSVKPPVEVADIDAAEIAALAARVKGPVLTSADEDYDAERTGYQLARRHRPDLVVGATGAADVQAAVAFATGHGLPMAVQGTGHASAGIAGSGGVLINTSRIAGVRVNAEAGTAWVAAGTRWDQVIHEAAPAGLAPLSGSYPGLGVVGYTLAGGLSLLSRRYGYAADHVRSLDVVTSDGRLRHVTVDSDPDLFWALRGGRDNFGVVIGIEIDLMPVGTLYCGGLQFPGERAAEVLAAYLDWTATVPDGLSSSIAQMSYPDAPVFPPELRGREALHIRIAYSADVLADADRLVAPLRALGPTDDTLRELPYTEAGSIYNDPPFPGSIEAGTALLGELDADAVRVICAEVPPQTVLPHLFELRHLGGRLAHPPAVANAVGHRDARFLFNVVSRRERADIAEIRPAHRRILDAVAPWRTGGRLLNFMNGEDAGAQVRSAYDPADYRRLTEIKAVYDPGNTFRLNHNIPPAGPLDPEASSGYCD</sequence>
<dbReference type="InterPro" id="IPR016166">
    <property type="entry name" value="FAD-bd_PCMH"/>
</dbReference>
<dbReference type="Gene3D" id="3.30.465.10">
    <property type="match status" value="1"/>
</dbReference>
<keyword evidence="5" id="KW-0560">Oxidoreductase</keyword>
<evidence type="ECO:0000256" key="1">
    <source>
        <dbReference type="ARBA" id="ARBA00001974"/>
    </source>
</evidence>
<evidence type="ECO:0000256" key="2">
    <source>
        <dbReference type="ARBA" id="ARBA00005466"/>
    </source>
</evidence>
<dbReference type="Pfam" id="PF08031">
    <property type="entry name" value="BBE"/>
    <property type="match status" value="1"/>
</dbReference>
<dbReference type="InterPro" id="IPR012951">
    <property type="entry name" value="BBE"/>
</dbReference>
<evidence type="ECO:0000259" key="6">
    <source>
        <dbReference type="PROSITE" id="PS51387"/>
    </source>
</evidence>
<dbReference type="InterPro" id="IPR050416">
    <property type="entry name" value="FAD-linked_Oxidoreductase"/>
</dbReference>
<evidence type="ECO:0000313" key="7">
    <source>
        <dbReference type="EMBL" id="APU16688.1"/>
    </source>
</evidence>
<dbReference type="PROSITE" id="PS00862">
    <property type="entry name" value="OX2_COVAL_FAD"/>
    <property type="match status" value="1"/>
</dbReference>
<evidence type="ECO:0000256" key="3">
    <source>
        <dbReference type="ARBA" id="ARBA00022630"/>
    </source>
</evidence>
<feature type="domain" description="FAD-binding PCMH-type" evidence="6">
    <location>
        <begin position="48"/>
        <end position="217"/>
    </location>
</feature>
<comment type="similarity">
    <text evidence="2">Belongs to the oxygen-dependent FAD-linked oxidoreductase family.</text>
</comment>
<keyword evidence="3" id="KW-0285">Flavoprotein</keyword>
<gene>
    <name evidence="7" type="ORF">UA74_23350</name>
</gene>
<dbReference type="InterPro" id="IPR036318">
    <property type="entry name" value="FAD-bd_PCMH-like_sf"/>
</dbReference>
<dbReference type="EMBL" id="CP016076">
    <property type="protein sequence ID" value="APU16688.1"/>
    <property type="molecule type" value="Genomic_DNA"/>
</dbReference>
<dbReference type="PANTHER" id="PTHR42973">
    <property type="entry name" value="BINDING OXIDOREDUCTASE, PUTATIVE (AFU_ORTHOLOGUE AFUA_1G17690)-RELATED"/>
    <property type="match status" value="1"/>
</dbReference>
<dbReference type="InterPro" id="IPR006093">
    <property type="entry name" value="Oxy_OxRdtase_FAD_BS"/>
</dbReference>
<dbReference type="RefSeq" id="WP_075765495.1">
    <property type="nucleotide sequence ID" value="NZ_CP016076.1"/>
</dbReference>
<dbReference type="SUPFAM" id="SSF56176">
    <property type="entry name" value="FAD-binding/transporter-associated domain-like"/>
    <property type="match status" value="1"/>
</dbReference>
<reference evidence="8" key="1">
    <citation type="submission" date="2016-06" db="EMBL/GenBank/DDBJ databases">
        <title>Complete genome sequence of Actinoalloteichus fjordicus DSM 46855 (=ADI127-17), type strain of the new species Actinoalloteichus fjordicus.</title>
        <authorList>
            <person name="Ruckert C."/>
            <person name="Nouioui I."/>
            <person name="Willmese J."/>
            <person name="van Wezel G."/>
            <person name="Klenk H.-P."/>
            <person name="Kalinowski J."/>
            <person name="Zotchev S.B."/>
        </authorList>
    </citation>
    <scope>NUCLEOTIDE SEQUENCE [LARGE SCALE GENOMIC DNA]</scope>
    <source>
        <strain evidence="8">ADI127-7</strain>
    </source>
</reference>
<dbReference type="GO" id="GO:0016491">
    <property type="term" value="F:oxidoreductase activity"/>
    <property type="evidence" value="ECO:0007669"/>
    <property type="project" value="UniProtKB-KW"/>
</dbReference>